<proteinExistence type="predicted"/>
<dbReference type="AlphaFoldDB" id="A0A075V2Y9"/>
<evidence type="ECO:0000313" key="3">
    <source>
        <dbReference type="Proteomes" id="UP000028492"/>
    </source>
</evidence>
<feature type="region of interest" description="Disordered" evidence="1">
    <location>
        <begin position="57"/>
        <end position="78"/>
    </location>
</feature>
<keyword evidence="3" id="KW-1185">Reference proteome</keyword>
<gene>
    <name evidence="2" type="ORF">AJAP_30560</name>
</gene>
<name>A0A075V2Y9_9PSEU</name>
<dbReference type="KEGG" id="aja:AJAP_30560"/>
<evidence type="ECO:0000256" key="1">
    <source>
        <dbReference type="SAM" id="MobiDB-lite"/>
    </source>
</evidence>
<dbReference type="EMBL" id="CP008953">
    <property type="protein sequence ID" value="AIG78934.1"/>
    <property type="molecule type" value="Genomic_DNA"/>
</dbReference>
<dbReference type="Proteomes" id="UP000028492">
    <property type="component" value="Chromosome"/>
</dbReference>
<protein>
    <submittedName>
        <fullName evidence="2">Uncharacterized protein</fullName>
    </submittedName>
</protein>
<sequence>MVILKDVHITEAAIYLDVAVFSFDDTQRRVLAELYPHYSRLGAIQWFNPERDAESSTSWLQSEGHDMNTGRISKFNGK</sequence>
<organism evidence="2 3">
    <name type="scientific">Amycolatopsis japonica</name>
    <dbReference type="NCBI Taxonomy" id="208439"/>
    <lineage>
        <taxon>Bacteria</taxon>
        <taxon>Bacillati</taxon>
        <taxon>Actinomycetota</taxon>
        <taxon>Actinomycetes</taxon>
        <taxon>Pseudonocardiales</taxon>
        <taxon>Pseudonocardiaceae</taxon>
        <taxon>Amycolatopsis</taxon>
        <taxon>Amycolatopsis japonica group</taxon>
    </lineage>
</organism>
<dbReference type="HOGENOM" id="CLU_2614196_0_0_11"/>
<evidence type="ECO:0000313" key="2">
    <source>
        <dbReference type="EMBL" id="AIG78934.1"/>
    </source>
</evidence>
<accession>A0A075V2Y9</accession>
<reference evidence="2 3" key="1">
    <citation type="journal article" date="2014" name="J. Biotechnol.">
        <title>Complete genome sequence of the actinobacterium Amycolatopsis japonica MG417-CF17(T) (=DSM 44213T) producing (S,S)-N,N'-ethylenediaminedisuccinic acid.</title>
        <authorList>
            <person name="Stegmann E."/>
            <person name="Albersmeier A."/>
            <person name="Spohn M."/>
            <person name="Gert H."/>
            <person name="Weber T."/>
            <person name="Wohlleben W."/>
            <person name="Kalinowski J."/>
            <person name="Ruckert C."/>
        </authorList>
    </citation>
    <scope>NUCLEOTIDE SEQUENCE [LARGE SCALE GENOMIC DNA]</scope>
    <source>
        <strain evidence="3">MG417-CF17 (DSM 44213)</strain>
    </source>
</reference>